<accession>A0ABP1D2Q8</accession>
<gene>
    <name evidence="1" type="ORF">GFSPODELE1_LOCUS3478</name>
</gene>
<dbReference type="EMBL" id="OZ037945">
    <property type="protein sequence ID" value="CAL1701204.1"/>
    <property type="molecule type" value="Genomic_DNA"/>
</dbReference>
<reference evidence="2" key="1">
    <citation type="submission" date="2024-04" db="EMBL/GenBank/DDBJ databases">
        <authorList>
            <person name="Shaw F."/>
            <person name="Minotto A."/>
        </authorList>
    </citation>
    <scope>NUCLEOTIDE SEQUENCE [LARGE SCALE GENOMIC DNA]</scope>
</reference>
<proteinExistence type="predicted"/>
<organism evidence="1 2">
    <name type="scientific">Somion occarium</name>
    <dbReference type="NCBI Taxonomy" id="3059160"/>
    <lineage>
        <taxon>Eukaryota</taxon>
        <taxon>Fungi</taxon>
        <taxon>Dikarya</taxon>
        <taxon>Basidiomycota</taxon>
        <taxon>Agaricomycotina</taxon>
        <taxon>Agaricomycetes</taxon>
        <taxon>Polyporales</taxon>
        <taxon>Cerrenaceae</taxon>
        <taxon>Somion</taxon>
    </lineage>
</organism>
<evidence type="ECO:0000313" key="1">
    <source>
        <dbReference type="EMBL" id="CAL1701204.1"/>
    </source>
</evidence>
<name>A0ABP1D2Q8_9APHY</name>
<sequence length="198" mass="22160">MPTPDLLRVEEHPLFGVIELQHYICEHLDSASRTRLAGVAGGFEDVSLTQLYRELREPWVLLRFICVEPVLREVGEWDEERETGFSVIDDEAYHNLTDTFARMEAYASLVRNVVFDEGAIGCLQCTVMAFKKYTSLRNTALLPKVLTAEVTCTSDAGLGLLSCLSDDVELRLVYGPSVSQDAIDQAAHRFKRATFAGQ</sequence>
<keyword evidence="2" id="KW-1185">Reference proteome</keyword>
<evidence type="ECO:0000313" key="2">
    <source>
        <dbReference type="Proteomes" id="UP001497453"/>
    </source>
</evidence>
<dbReference type="Proteomes" id="UP001497453">
    <property type="component" value="Chromosome 2"/>
</dbReference>
<protein>
    <submittedName>
        <fullName evidence="1">Uncharacterized protein</fullName>
    </submittedName>
</protein>